<dbReference type="Proteomes" id="UP000050668">
    <property type="component" value="Unassembled WGS sequence"/>
</dbReference>
<evidence type="ECO:0000256" key="4">
    <source>
        <dbReference type="ARBA" id="ARBA00023136"/>
    </source>
</evidence>
<comment type="subcellular location">
    <subcellularLocation>
        <location evidence="1">Membrane</location>
        <topology evidence="1">Multi-pass membrane protein</topology>
    </subcellularLocation>
</comment>
<comment type="caution">
    <text evidence="6">The sequence shown here is derived from an EMBL/GenBank/DDBJ whole genome shotgun (WGS) entry which is preliminary data.</text>
</comment>
<keyword evidence="4 5" id="KW-0472">Membrane</keyword>
<gene>
    <name evidence="6" type="ORF">AEA09_05190</name>
</gene>
<evidence type="ECO:0000313" key="6">
    <source>
        <dbReference type="EMBL" id="KOS68007.1"/>
    </source>
</evidence>
<feature type="transmembrane region" description="Helical" evidence="5">
    <location>
        <begin position="42"/>
        <end position="63"/>
    </location>
</feature>
<name>A0ABR5JZX2_9BACI</name>
<sequence>MEVFGWILQGLLALSFFMAGVGKISGTTMHTKNFDHWRLPQWFRVVTGLVEVVAALLLIVGYWQQTALLAGAVLLVATGFGGVLTHIRVKDSLKDTLPIAVLGILAIILLSITTG</sequence>
<protein>
    <recommendedName>
        <fullName evidence="8">DoxX family protein</fullName>
    </recommendedName>
</protein>
<dbReference type="InterPro" id="IPR032808">
    <property type="entry name" value="DoxX"/>
</dbReference>
<evidence type="ECO:0000256" key="1">
    <source>
        <dbReference type="ARBA" id="ARBA00004141"/>
    </source>
</evidence>
<dbReference type="EMBL" id="LGRV01000003">
    <property type="protein sequence ID" value="KOS68007.1"/>
    <property type="molecule type" value="Genomic_DNA"/>
</dbReference>
<proteinExistence type="predicted"/>
<feature type="transmembrane region" description="Helical" evidence="5">
    <location>
        <begin position="69"/>
        <end position="89"/>
    </location>
</feature>
<keyword evidence="3 5" id="KW-1133">Transmembrane helix</keyword>
<feature type="transmembrane region" description="Helical" evidence="5">
    <location>
        <begin position="96"/>
        <end position="114"/>
    </location>
</feature>
<feature type="transmembrane region" description="Helical" evidence="5">
    <location>
        <begin position="6"/>
        <end position="22"/>
    </location>
</feature>
<reference evidence="7" key="1">
    <citation type="submission" date="2015-07" db="EMBL/GenBank/DDBJ databases">
        <title>Fjat-14205 dsm 2895.</title>
        <authorList>
            <person name="Liu B."/>
            <person name="Wang J."/>
            <person name="Zhu Y."/>
            <person name="Liu G."/>
            <person name="Chen Q."/>
            <person name="Chen Z."/>
            <person name="Lan J."/>
            <person name="Che J."/>
            <person name="Ge C."/>
            <person name="Shi H."/>
            <person name="Pan Z."/>
            <person name="Liu X."/>
        </authorList>
    </citation>
    <scope>NUCLEOTIDE SEQUENCE [LARGE SCALE GENOMIC DNA]</scope>
    <source>
        <strain evidence="7">DSM 25560</strain>
    </source>
</reference>
<keyword evidence="7" id="KW-1185">Reference proteome</keyword>
<accession>A0ABR5JZX2</accession>
<evidence type="ECO:0008006" key="8">
    <source>
        <dbReference type="Google" id="ProtNLM"/>
    </source>
</evidence>
<evidence type="ECO:0000256" key="3">
    <source>
        <dbReference type="ARBA" id="ARBA00022989"/>
    </source>
</evidence>
<dbReference type="Pfam" id="PF13564">
    <property type="entry name" value="DoxX_2"/>
    <property type="match status" value="1"/>
</dbReference>
<organism evidence="6 7">
    <name type="scientific">Lysinibacillus contaminans</name>
    <dbReference type="NCBI Taxonomy" id="1293441"/>
    <lineage>
        <taxon>Bacteria</taxon>
        <taxon>Bacillati</taxon>
        <taxon>Bacillota</taxon>
        <taxon>Bacilli</taxon>
        <taxon>Bacillales</taxon>
        <taxon>Bacillaceae</taxon>
        <taxon>Lysinibacillus</taxon>
    </lineage>
</organism>
<evidence type="ECO:0000313" key="7">
    <source>
        <dbReference type="Proteomes" id="UP000050668"/>
    </source>
</evidence>
<dbReference type="RefSeq" id="WP_053582818.1">
    <property type="nucleotide sequence ID" value="NZ_LGRV01000003.1"/>
</dbReference>
<keyword evidence="2 5" id="KW-0812">Transmembrane</keyword>
<evidence type="ECO:0000256" key="5">
    <source>
        <dbReference type="SAM" id="Phobius"/>
    </source>
</evidence>
<evidence type="ECO:0000256" key="2">
    <source>
        <dbReference type="ARBA" id="ARBA00022692"/>
    </source>
</evidence>